<dbReference type="PATRIC" id="fig|49338.4.peg.1646"/>
<reference evidence="1" key="1">
    <citation type="submission" date="2014-07" db="EMBL/GenBank/DDBJ databases">
        <authorList>
            <person name="Hornung V.Bastian."/>
        </authorList>
    </citation>
    <scope>NUCLEOTIDE SEQUENCE</scope>
    <source>
        <strain evidence="1">PCE-S</strain>
    </source>
</reference>
<proteinExistence type="predicted"/>
<evidence type="ECO:0000313" key="1">
    <source>
        <dbReference type="EMBL" id="CDX01416.1"/>
    </source>
</evidence>
<protein>
    <submittedName>
        <fullName evidence="1">Antirestriction protein (ArdA)</fullName>
    </submittedName>
</protein>
<dbReference type="AlphaFoldDB" id="A0A098B0L6"/>
<organism evidence="1">
    <name type="scientific">Desulfitobacterium hafniense</name>
    <name type="common">Desulfitobacterium frappieri</name>
    <dbReference type="NCBI Taxonomy" id="49338"/>
    <lineage>
        <taxon>Bacteria</taxon>
        <taxon>Bacillati</taxon>
        <taxon>Bacillota</taxon>
        <taxon>Clostridia</taxon>
        <taxon>Eubacteriales</taxon>
        <taxon>Desulfitobacteriaceae</taxon>
        <taxon>Desulfitobacterium</taxon>
    </lineage>
</organism>
<gene>
    <name evidence="1" type="ORF">DPCES_1529</name>
</gene>
<dbReference type="EMBL" id="LK996017">
    <property type="protein sequence ID" value="CDX01416.1"/>
    <property type="molecule type" value="Genomic_DNA"/>
</dbReference>
<accession>A0A098B0L6</accession>
<sequence>MDKVTFFELEISRPGLFRAGTSATGSLPATPYELRDLLEKARITDERLIYSIEILDSKLDYLPQFISSSTNLYELNHLAKRLASLSQWELDCFEGMVMMDAIQTEYAPITVERLINMTHSMSDCQVVYEAHDDRTLGKFYADNDFVPKLEGVPDEVYSCLDFEKIGKEMREGEGGVFTPHGYVLQNGEIAKTYQSGDAIPLENPDYTILLSIGKGYFNDPEYDNDLTVQLKLPADDAVVSQAVETVGAASLRECTFYVEDCLAPSLAELITDELNECDGGITVVDALAELLHKLDREGRLPVYKAMLEAGPKDLTLDEAADLAEQAVDVQLLREIVSPLEYARAELAKHDIPLKGVLLANRDLQHYGQKLMESHGASCTGYGILLTPEGMTMEQCLARPEPSRGMEMK</sequence>
<name>A0A098B0L6_DESHA</name>